<sequence length="182" mass="20507">MSPVFLHKLAILVCLGLLSLSRVSAGPVRVKNKGCSSRSLFNPNEPMGYAYYDTGKGKYVGRSRRYSIRIHSVPKPPQAGHFKCLVYDTKGYFSNPDLRLLYVPEDHLFTENTAVDYVIKQGMETKSTIIVSVSSTTNLLDTMVIPRHMEDVVKIYCPTEEEQESSTVVHMDWRCLTIVGLD</sequence>
<dbReference type="AlphaFoldDB" id="A0A9W8NT43"/>
<accession>A0A9W8NT43</accession>
<reference evidence="2 3" key="1">
    <citation type="journal article" date="2023" name="Proc. Natl. Acad. Sci. U.S.A.">
        <title>A global phylogenomic analysis of the shiitake genus Lentinula.</title>
        <authorList>
            <person name="Sierra-Patev S."/>
            <person name="Min B."/>
            <person name="Naranjo-Ortiz M."/>
            <person name="Looney B."/>
            <person name="Konkel Z."/>
            <person name="Slot J.C."/>
            <person name="Sakamoto Y."/>
            <person name="Steenwyk J.L."/>
            <person name="Rokas A."/>
            <person name="Carro J."/>
            <person name="Camarero S."/>
            <person name="Ferreira P."/>
            <person name="Molpeceres G."/>
            <person name="Ruiz-Duenas F.J."/>
            <person name="Serrano A."/>
            <person name="Henrissat B."/>
            <person name="Drula E."/>
            <person name="Hughes K.W."/>
            <person name="Mata J.L."/>
            <person name="Ishikawa N.K."/>
            <person name="Vargas-Isla R."/>
            <person name="Ushijima S."/>
            <person name="Smith C.A."/>
            <person name="Donoghue J."/>
            <person name="Ahrendt S."/>
            <person name="Andreopoulos W."/>
            <person name="He G."/>
            <person name="LaButti K."/>
            <person name="Lipzen A."/>
            <person name="Ng V."/>
            <person name="Riley R."/>
            <person name="Sandor L."/>
            <person name="Barry K."/>
            <person name="Martinez A.T."/>
            <person name="Xiao Y."/>
            <person name="Gibbons J.G."/>
            <person name="Terashima K."/>
            <person name="Grigoriev I.V."/>
            <person name="Hibbett D."/>
        </authorList>
    </citation>
    <scope>NUCLEOTIDE SEQUENCE [LARGE SCALE GENOMIC DNA]</scope>
    <source>
        <strain evidence="2 3">TFB7810</strain>
    </source>
</reference>
<comment type="caution">
    <text evidence="2">The sequence shown here is derived from an EMBL/GenBank/DDBJ whole genome shotgun (WGS) entry which is preliminary data.</text>
</comment>
<evidence type="ECO:0000256" key="1">
    <source>
        <dbReference type="SAM" id="SignalP"/>
    </source>
</evidence>
<evidence type="ECO:0000313" key="2">
    <source>
        <dbReference type="EMBL" id="KAJ3740381.1"/>
    </source>
</evidence>
<name>A0A9W8NT43_9AGAR</name>
<dbReference type="EMBL" id="JANVFU010000014">
    <property type="protein sequence ID" value="KAJ3740381.1"/>
    <property type="molecule type" value="Genomic_DNA"/>
</dbReference>
<feature type="chain" id="PRO_5040885766" evidence="1">
    <location>
        <begin position="26"/>
        <end position="182"/>
    </location>
</feature>
<keyword evidence="1" id="KW-0732">Signal</keyword>
<protein>
    <submittedName>
        <fullName evidence="2">Uncharacterized protein</fullName>
    </submittedName>
</protein>
<organism evidence="2 3">
    <name type="scientific">Lentinula detonsa</name>
    <dbReference type="NCBI Taxonomy" id="2804962"/>
    <lineage>
        <taxon>Eukaryota</taxon>
        <taxon>Fungi</taxon>
        <taxon>Dikarya</taxon>
        <taxon>Basidiomycota</taxon>
        <taxon>Agaricomycotina</taxon>
        <taxon>Agaricomycetes</taxon>
        <taxon>Agaricomycetidae</taxon>
        <taxon>Agaricales</taxon>
        <taxon>Marasmiineae</taxon>
        <taxon>Omphalotaceae</taxon>
        <taxon>Lentinula</taxon>
    </lineage>
</organism>
<feature type="signal peptide" evidence="1">
    <location>
        <begin position="1"/>
        <end position="25"/>
    </location>
</feature>
<proteinExistence type="predicted"/>
<evidence type="ECO:0000313" key="3">
    <source>
        <dbReference type="Proteomes" id="UP001142393"/>
    </source>
</evidence>
<dbReference type="Proteomes" id="UP001142393">
    <property type="component" value="Unassembled WGS sequence"/>
</dbReference>
<gene>
    <name evidence="2" type="ORF">DFH05DRAFT_400064</name>
</gene>
<keyword evidence="3" id="KW-1185">Reference proteome</keyword>